<comment type="caution">
    <text evidence="2">The sequence shown here is derived from an EMBL/GenBank/DDBJ whole genome shotgun (WGS) entry which is preliminary data.</text>
</comment>
<organism evidence="2">
    <name type="scientific">marine sediment metagenome</name>
    <dbReference type="NCBI Taxonomy" id="412755"/>
    <lineage>
        <taxon>unclassified sequences</taxon>
        <taxon>metagenomes</taxon>
        <taxon>ecological metagenomes</taxon>
    </lineage>
</organism>
<accession>X1J6D8</accession>
<keyword evidence="1" id="KW-0472">Membrane</keyword>
<evidence type="ECO:0000313" key="2">
    <source>
        <dbReference type="EMBL" id="GAH73914.1"/>
    </source>
</evidence>
<gene>
    <name evidence="2" type="ORF">S03H2_41945</name>
</gene>
<keyword evidence="1" id="KW-0812">Transmembrane</keyword>
<keyword evidence="1" id="KW-1133">Transmembrane helix</keyword>
<dbReference type="EMBL" id="BARU01026082">
    <property type="protein sequence ID" value="GAH73914.1"/>
    <property type="molecule type" value="Genomic_DNA"/>
</dbReference>
<evidence type="ECO:0000256" key="1">
    <source>
        <dbReference type="SAM" id="Phobius"/>
    </source>
</evidence>
<name>X1J6D8_9ZZZZ</name>
<feature type="transmembrane region" description="Helical" evidence="1">
    <location>
        <begin position="12"/>
        <end position="31"/>
    </location>
</feature>
<reference evidence="2" key="1">
    <citation type="journal article" date="2014" name="Front. Microbiol.">
        <title>High frequency of phylogenetically diverse reductive dehalogenase-homologous genes in deep subseafloor sedimentary metagenomes.</title>
        <authorList>
            <person name="Kawai M."/>
            <person name="Futagami T."/>
            <person name="Toyoda A."/>
            <person name="Takaki Y."/>
            <person name="Nishi S."/>
            <person name="Hori S."/>
            <person name="Arai W."/>
            <person name="Tsubouchi T."/>
            <person name="Morono Y."/>
            <person name="Uchiyama I."/>
            <person name="Ito T."/>
            <person name="Fujiyama A."/>
            <person name="Inagaki F."/>
            <person name="Takami H."/>
        </authorList>
    </citation>
    <scope>NUCLEOTIDE SEQUENCE</scope>
    <source>
        <strain evidence="2">Expedition CK06-06</strain>
    </source>
</reference>
<feature type="non-terminal residue" evidence="2">
    <location>
        <position position="46"/>
    </location>
</feature>
<dbReference type="AlphaFoldDB" id="X1J6D8"/>
<protein>
    <submittedName>
        <fullName evidence="2">Uncharacterized protein</fullName>
    </submittedName>
</protein>
<proteinExistence type="predicted"/>
<sequence>MNDSERKKTIRYIVIFSVLVNVVAWTGPLLGGDPTSPGLGFLIWGT</sequence>